<dbReference type="InterPro" id="IPR050343">
    <property type="entry name" value="RsuA_PseudoU_synthase"/>
</dbReference>
<evidence type="ECO:0000256" key="4">
    <source>
        <dbReference type="PROSITE-ProRule" id="PRU00182"/>
    </source>
</evidence>
<dbReference type="Pfam" id="PF01479">
    <property type="entry name" value="S4"/>
    <property type="match status" value="1"/>
</dbReference>
<dbReference type="FunFam" id="3.10.290.10:FF:000003">
    <property type="entry name" value="Pseudouridine synthase"/>
    <property type="match status" value="1"/>
</dbReference>
<dbReference type="OrthoDB" id="9807213at2"/>
<dbReference type="InterPro" id="IPR042092">
    <property type="entry name" value="PsdUridine_s_RsuA/RluB/E/F_cat"/>
</dbReference>
<dbReference type="InterPro" id="IPR002942">
    <property type="entry name" value="S4_RNA-bd"/>
</dbReference>
<dbReference type="InterPro" id="IPR036986">
    <property type="entry name" value="S4_RNA-bd_sf"/>
</dbReference>
<evidence type="ECO:0000259" key="6">
    <source>
        <dbReference type="SMART" id="SM00363"/>
    </source>
</evidence>
<reference evidence="7 8" key="1">
    <citation type="submission" date="2016-02" db="EMBL/GenBank/DDBJ databases">
        <title>Draft Genome for Tepidibacillus decaturensis nov. sp. Strain Z9, an Anaerobic, Moderately Thermophilic and Heterotrophic Bacterium from Deep Subsurface of the Illinois Basin, USA.</title>
        <authorList>
            <person name="Dong Y."/>
            <person name="Chang J.Y."/>
            <person name="Sanford R."/>
            <person name="Fouke B.W."/>
        </authorList>
    </citation>
    <scope>NUCLEOTIDE SEQUENCE [LARGE SCALE GENOMIC DNA]</scope>
    <source>
        <strain evidence="7 8">Z9</strain>
    </source>
</reference>
<dbReference type="GO" id="GO:0120159">
    <property type="term" value="F:rRNA pseudouridine synthase activity"/>
    <property type="evidence" value="ECO:0007669"/>
    <property type="project" value="UniProtKB-ARBA"/>
</dbReference>
<dbReference type="NCBIfam" id="TIGR00093">
    <property type="entry name" value="pseudouridine synthase"/>
    <property type="match status" value="1"/>
</dbReference>
<dbReference type="GO" id="GO:0000455">
    <property type="term" value="P:enzyme-directed rRNA pseudouridine synthesis"/>
    <property type="evidence" value="ECO:0007669"/>
    <property type="project" value="UniProtKB-ARBA"/>
</dbReference>
<dbReference type="STRING" id="1413211.U473_04530"/>
<keyword evidence="3 5" id="KW-0413">Isomerase</keyword>
<dbReference type="CDD" id="cd02870">
    <property type="entry name" value="PseudoU_synth_RsuA_like"/>
    <property type="match status" value="1"/>
</dbReference>
<keyword evidence="8" id="KW-1185">Reference proteome</keyword>
<comment type="similarity">
    <text evidence="1 5">Belongs to the pseudouridine synthase RsuA family.</text>
</comment>
<dbReference type="InterPro" id="IPR006145">
    <property type="entry name" value="PsdUridine_synth_RsuA/RluA"/>
</dbReference>
<dbReference type="GO" id="GO:0003723">
    <property type="term" value="F:RNA binding"/>
    <property type="evidence" value="ECO:0007669"/>
    <property type="project" value="UniProtKB-KW"/>
</dbReference>
<evidence type="ECO:0000313" key="8">
    <source>
        <dbReference type="Proteomes" id="UP000070352"/>
    </source>
</evidence>
<dbReference type="AlphaFoldDB" id="A0A135L332"/>
<dbReference type="Pfam" id="PF00849">
    <property type="entry name" value="PseudoU_synth_2"/>
    <property type="match status" value="1"/>
</dbReference>
<dbReference type="GO" id="GO:0005829">
    <property type="term" value="C:cytosol"/>
    <property type="evidence" value="ECO:0007669"/>
    <property type="project" value="UniProtKB-ARBA"/>
</dbReference>
<dbReference type="PANTHER" id="PTHR47683:SF2">
    <property type="entry name" value="RNA-BINDING S4 DOMAIN-CONTAINING PROTEIN"/>
    <property type="match status" value="1"/>
</dbReference>
<dbReference type="InterPro" id="IPR020103">
    <property type="entry name" value="PsdUridine_synth_cat_dom_sf"/>
</dbReference>
<dbReference type="Gene3D" id="3.30.70.1560">
    <property type="entry name" value="Alpha-L RNA-binding motif"/>
    <property type="match status" value="1"/>
</dbReference>
<evidence type="ECO:0000256" key="2">
    <source>
        <dbReference type="ARBA" id="ARBA00022884"/>
    </source>
</evidence>
<dbReference type="PROSITE" id="PS01149">
    <property type="entry name" value="PSI_RSU"/>
    <property type="match status" value="1"/>
</dbReference>
<keyword evidence="2 4" id="KW-0694">RNA-binding</keyword>
<dbReference type="InterPro" id="IPR000748">
    <property type="entry name" value="PsdUridine_synth_RsuA/RluB/E/F"/>
</dbReference>
<sequence length="239" mass="27609">MERLQKVIAKAGIASRRKAEQLITSGQVLVNGKVITELGTKVNLDEDEIKVNGKLLKIPEEKIVLLFYKPKKVITSMKDPKGRETVMDYIDVNLRVFPIGRLDYDTEGLLLLTNDGELANRLMHPRYEFNKTYEAVVKGIPREEDLDKLRKGILLEDGLTSPAEVVKLRDHRNESIIRITIHEGKNRQVRRMFQHIQFPVLQLKRIQYGFLTLKGLKVGEYRLLEAEEISKLKKMVQLH</sequence>
<dbReference type="Proteomes" id="UP000070352">
    <property type="component" value="Unassembled WGS sequence"/>
</dbReference>
<dbReference type="SUPFAM" id="SSF55174">
    <property type="entry name" value="Alpha-L RNA-binding motif"/>
    <property type="match status" value="1"/>
</dbReference>
<dbReference type="EMBL" id="LSKU01000001">
    <property type="protein sequence ID" value="KXG43360.1"/>
    <property type="molecule type" value="Genomic_DNA"/>
</dbReference>
<evidence type="ECO:0000313" key="7">
    <source>
        <dbReference type="EMBL" id="KXG43360.1"/>
    </source>
</evidence>
<evidence type="ECO:0000256" key="5">
    <source>
        <dbReference type="RuleBase" id="RU003887"/>
    </source>
</evidence>
<dbReference type="EC" id="5.4.99.-" evidence="5"/>
<dbReference type="Gene3D" id="3.10.290.10">
    <property type="entry name" value="RNA-binding S4 domain"/>
    <property type="match status" value="1"/>
</dbReference>
<feature type="domain" description="RNA-binding S4" evidence="6">
    <location>
        <begin position="2"/>
        <end position="64"/>
    </location>
</feature>
<organism evidence="7 8">
    <name type="scientific">Tepidibacillus decaturensis</name>
    <dbReference type="NCBI Taxonomy" id="1413211"/>
    <lineage>
        <taxon>Bacteria</taxon>
        <taxon>Bacillati</taxon>
        <taxon>Bacillota</taxon>
        <taxon>Bacilli</taxon>
        <taxon>Bacillales</taxon>
        <taxon>Bacillaceae</taxon>
        <taxon>Tepidibacillus</taxon>
    </lineage>
</organism>
<dbReference type="RefSeq" id="WP_068723781.1">
    <property type="nucleotide sequence ID" value="NZ_LSKU01000001.1"/>
</dbReference>
<dbReference type="PROSITE" id="PS50889">
    <property type="entry name" value="S4"/>
    <property type="match status" value="1"/>
</dbReference>
<gene>
    <name evidence="7" type="ORF">U473_04530</name>
</gene>
<dbReference type="CDD" id="cd00165">
    <property type="entry name" value="S4"/>
    <property type="match status" value="1"/>
</dbReference>
<evidence type="ECO:0000256" key="3">
    <source>
        <dbReference type="ARBA" id="ARBA00023235"/>
    </source>
</evidence>
<name>A0A135L332_9BACI</name>
<dbReference type="InterPro" id="IPR020094">
    <property type="entry name" value="TruA/RsuA/RluB/E/F_N"/>
</dbReference>
<proteinExistence type="inferred from homology"/>
<protein>
    <recommendedName>
        <fullName evidence="5">Pseudouridine synthase</fullName>
        <ecNumber evidence="5">5.4.99.-</ecNumber>
    </recommendedName>
</protein>
<dbReference type="SUPFAM" id="SSF55120">
    <property type="entry name" value="Pseudouridine synthase"/>
    <property type="match status" value="1"/>
</dbReference>
<dbReference type="PANTHER" id="PTHR47683">
    <property type="entry name" value="PSEUDOURIDINE SYNTHASE FAMILY PROTEIN-RELATED"/>
    <property type="match status" value="1"/>
</dbReference>
<dbReference type="FunFam" id="3.30.70.1560:FF:000001">
    <property type="entry name" value="Pseudouridine synthase"/>
    <property type="match status" value="1"/>
</dbReference>
<accession>A0A135L332</accession>
<comment type="caution">
    <text evidence="7">The sequence shown here is derived from an EMBL/GenBank/DDBJ whole genome shotgun (WGS) entry which is preliminary data.</text>
</comment>
<dbReference type="SMART" id="SM00363">
    <property type="entry name" value="S4"/>
    <property type="match status" value="1"/>
</dbReference>
<dbReference type="InterPro" id="IPR018496">
    <property type="entry name" value="PsdUridine_synth_RsuA/RluB_CS"/>
</dbReference>
<evidence type="ECO:0000256" key="1">
    <source>
        <dbReference type="ARBA" id="ARBA00008348"/>
    </source>
</evidence>
<dbReference type="Gene3D" id="3.30.70.580">
    <property type="entry name" value="Pseudouridine synthase I, catalytic domain, N-terminal subdomain"/>
    <property type="match status" value="1"/>
</dbReference>